<organism evidence="1 2">
    <name type="scientific">Postia placenta MAD-698-R-SB12</name>
    <dbReference type="NCBI Taxonomy" id="670580"/>
    <lineage>
        <taxon>Eukaryota</taxon>
        <taxon>Fungi</taxon>
        <taxon>Dikarya</taxon>
        <taxon>Basidiomycota</taxon>
        <taxon>Agaricomycotina</taxon>
        <taxon>Agaricomycetes</taxon>
        <taxon>Polyporales</taxon>
        <taxon>Adustoporiaceae</taxon>
        <taxon>Rhodonia</taxon>
    </lineage>
</organism>
<keyword evidence="2" id="KW-1185">Reference proteome</keyword>
<dbReference type="OrthoDB" id="37297at2759"/>
<dbReference type="Proteomes" id="UP000194127">
    <property type="component" value="Unassembled WGS sequence"/>
</dbReference>
<dbReference type="PANTHER" id="PTHR33875:SF2">
    <property type="entry name" value="ACR183CP"/>
    <property type="match status" value="1"/>
</dbReference>
<dbReference type="GeneID" id="36327100"/>
<sequence>MALQPSLRGLVIAGTWDSPHTLDIFLDYVCPYSAKIALAIDGVLKPLLGPGGKYAGKVKVIFRPQVQPWHASSTYVHEAGLAVARVAPESFWTFSLALFKRQVEYFDVATSTQTPLQIRENLAALAGETLNASQTAAFKSLLAIRSDLGQNGGTDVTDDLKYTVKFARQNSVHVSPSALWDGLLQGDVSSSWGEKEWSGFLEKKVIV</sequence>
<dbReference type="SUPFAM" id="SSF52833">
    <property type="entry name" value="Thioredoxin-like"/>
    <property type="match status" value="1"/>
</dbReference>
<dbReference type="STRING" id="670580.A0A1X6MSG8"/>
<name>A0A1X6MSG8_9APHY</name>
<accession>A0A1X6MSG8</accession>
<dbReference type="Gene3D" id="3.40.30.10">
    <property type="entry name" value="Glutaredoxin"/>
    <property type="match status" value="1"/>
</dbReference>
<protein>
    <submittedName>
        <fullName evidence="1">Uncharacterized protein</fullName>
    </submittedName>
</protein>
<evidence type="ECO:0000313" key="1">
    <source>
        <dbReference type="EMBL" id="OSX59344.1"/>
    </source>
</evidence>
<gene>
    <name evidence="1" type="ORF">POSPLADRAFT_1067155</name>
</gene>
<dbReference type="PANTHER" id="PTHR33875">
    <property type="entry name" value="OS09G0542200 PROTEIN"/>
    <property type="match status" value="1"/>
</dbReference>
<dbReference type="EMBL" id="KZ110602">
    <property type="protein sequence ID" value="OSX59344.1"/>
    <property type="molecule type" value="Genomic_DNA"/>
</dbReference>
<evidence type="ECO:0000313" key="2">
    <source>
        <dbReference type="Proteomes" id="UP000194127"/>
    </source>
</evidence>
<reference evidence="1 2" key="1">
    <citation type="submission" date="2017-04" db="EMBL/GenBank/DDBJ databases">
        <title>Genome Sequence of the Model Brown-Rot Fungus Postia placenta SB12.</title>
        <authorList>
            <consortium name="DOE Joint Genome Institute"/>
            <person name="Gaskell J."/>
            <person name="Kersten P."/>
            <person name="Larrondo L.F."/>
            <person name="Canessa P."/>
            <person name="Martinez D."/>
            <person name="Hibbett D."/>
            <person name="Schmoll M."/>
            <person name="Kubicek C.P."/>
            <person name="Martinez A.T."/>
            <person name="Yadav J."/>
            <person name="Master E."/>
            <person name="Magnuson J.K."/>
            <person name="James T."/>
            <person name="Yaver D."/>
            <person name="Berka R."/>
            <person name="Labutti K."/>
            <person name="Lipzen A."/>
            <person name="Aerts A."/>
            <person name="Barry K."/>
            <person name="Henrissat B."/>
            <person name="Blanchette R."/>
            <person name="Grigoriev I."/>
            <person name="Cullen D."/>
        </authorList>
    </citation>
    <scope>NUCLEOTIDE SEQUENCE [LARGE SCALE GENOMIC DNA]</scope>
    <source>
        <strain evidence="1 2">MAD-698-R-SB12</strain>
    </source>
</reference>
<proteinExistence type="predicted"/>
<dbReference type="AlphaFoldDB" id="A0A1X6MSG8"/>
<dbReference type="RefSeq" id="XP_024336138.1">
    <property type="nucleotide sequence ID" value="XM_024482150.1"/>
</dbReference>
<dbReference type="InterPro" id="IPR036249">
    <property type="entry name" value="Thioredoxin-like_sf"/>
</dbReference>